<reference evidence="2" key="1">
    <citation type="submission" date="2020-10" db="EMBL/GenBank/DDBJ databases">
        <authorList>
            <person name="Gilroy R."/>
        </authorList>
    </citation>
    <scope>NUCLEOTIDE SEQUENCE</scope>
    <source>
        <strain evidence="2">CHK154-7741</strain>
    </source>
</reference>
<proteinExistence type="predicted"/>
<feature type="compositionally biased region" description="Basic and acidic residues" evidence="1">
    <location>
        <begin position="39"/>
        <end position="68"/>
    </location>
</feature>
<dbReference type="Proteomes" id="UP000886748">
    <property type="component" value="Unassembled WGS sequence"/>
</dbReference>
<reference evidence="2" key="2">
    <citation type="journal article" date="2021" name="PeerJ">
        <title>Extensive microbial diversity within the chicken gut microbiome revealed by metagenomics and culture.</title>
        <authorList>
            <person name="Gilroy R."/>
            <person name="Ravi A."/>
            <person name="Getino M."/>
            <person name="Pursley I."/>
            <person name="Horton D.L."/>
            <person name="Alikhan N.F."/>
            <person name="Baker D."/>
            <person name="Gharbi K."/>
            <person name="Hall N."/>
            <person name="Watson M."/>
            <person name="Adriaenssens E.M."/>
            <person name="Foster-Nyarko E."/>
            <person name="Jarju S."/>
            <person name="Secka A."/>
            <person name="Antonio M."/>
            <person name="Oren A."/>
            <person name="Chaudhuri R.R."/>
            <person name="La Ragione R."/>
            <person name="Hildebrand F."/>
            <person name="Pallen M.J."/>
        </authorList>
    </citation>
    <scope>NUCLEOTIDE SEQUENCE</scope>
    <source>
        <strain evidence="2">CHK154-7741</strain>
    </source>
</reference>
<dbReference type="EMBL" id="DVOD01000051">
    <property type="protein sequence ID" value="HIU92846.1"/>
    <property type="molecule type" value="Genomic_DNA"/>
</dbReference>
<evidence type="ECO:0000256" key="1">
    <source>
        <dbReference type="SAM" id="MobiDB-lite"/>
    </source>
</evidence>
<accession>A0A9D1SS60</accession>
<sequence length="98" mass="11561">MSIEPLNFSNNKYELTGNEQNTVTQKKDTINNIMNPDNRIVEDESYKTNSEVDKEKTKSDEGEKLSFKDRWQNFKGKLHKILHKEKKQPKDKPHIAEK</sequence>
<gene>
    <name evidence="2" type="ORF">IAD26_06915</name>
</gene>
<organism evidence="2 3">
    <name type="scientific">Candidatus Limenecus avicola</name>
    <dbReference type="NCBI Taxonomy" id="2840847"/>
    <lineage>
        <taxon>Bacteria</taxon>
        <taxon>Bacillati</taxon>
        <taxon>Bacillota</taxon>
        <taxon>Clostridia</taxon>
        <taxon>Eubacteriales</taxon>
        <taxon>Clostridiaceae</taxon>
        <taxon>Clostridiaceae incertae sedis</taxon>
        <taxon>Candidatus Limenecus</taxon>
    </lineage>
</organism>
<feature type="region of interest" description="Disordered" evidence="1">
    <location>
        <begin position="1"/>
        <end position="68"/>
    </location>
</feature>
<comment type="caution">
    <text evidence="2">The sequence shown here is derived from an EMBL/GenBank/DDBJ whole genome shotgun (WGS) entry which is preliminary data.</text>
</comment>
<protein>
    <submittedName>
        <fullName evidence="2">Uncharacterized protein</fullName>
    </submittedName>
</protein>
<dbReference type="AlphaFoldDB" id="A0A9D1SS60"/>
<name>A0A9D1SS60_9CLOT</name>
<feature type="compositionally biased region" description="Polar residues" evidence="1">
    <location>
        <begin position="7"/>
        <end position="35"/>
    </location>
</feature>
<evidence type="ECO:0000313" key="2">
    <source>
        <dbReference type="EMBL" id="HIU92846.1"/>
    </source>
</evidence>
<evidence type="ECO:0000313" key="3">
    <source>
        <dbReference type="Proteomes" id="UP000886748"/>
    </source>
</evidence>